<evidence type="ECO:0000313" key="10">
    <source>
        <dbReference type="Proteomes" id="UP000094869"/>
    </source>
</evidence>
<dbReference type="PROSITE" id="PS50928">
    <property type="entry name" value="ABC_TM1"/>
    <property type="match status" value="1"/>
</dbReference>
<evidence type="ECO:0000256" key="7">
    <source>
        <dbReference type="RuleBase" id="RU363032"/>
    </source>
</evidence>
<dbReference type="Gene3D" id="1.10.3720.10">
    <property type="entry name" value="MetI-like"/>
    <property type="match status" value="1"/>
</dbReference>
<dbReference type="InterPro" id="IPR051393">
    <property type="entry name" value="ABC_transporter_permease"/>
</dbReference>
<evidence type="ECO:0000256" key="1">
    <source>
        <dbReference type="ARBA" id="ARBA00004651"/>
    </source>
</evidence>
<dbReference type="EMBL" id="MEHD01000021">
    <property type="protein sequence ID" value="ODR57774.1"/>
    <property type="molecule type" value="Genomic_DNA"/>
</dbReference>
<evidence type="ECO:0000256" key="2">
    <source>
        <dbReference type="ARBA" id="ARBA00022448"/>
    </source>
</evidence>
<evidence type="ECO:0000256" key="5">
    <source>
        <dbReference type="ARBA" id="ARBA00022989"/>
    </source>
</evidence>
<keyword evidence="2 7" id="KW-0813">Transport</keyword>
<dbReference type="PANTHER" id="PTHR30193">
    <property type="entry name" value="ABC TRANSPORTER PERMEASE PROTEIN"/>
    <property type="match status" value="1"/>
</dbReference>
<dbReference type="PANTHER" id="PTHR30193:SF37">
    <property type="entry name" value="INNER MEMBRANE ABC TRANSPORTER PERMEASE PROTEIN YCJO"/>
    <property type="match status" value="1"/>
</dbReference>
<evidence type="ECO:0000256" key="6">
    <source>
        <dbReference type="ARBA" id="ARBA00023136"/>
    </source>
</evidence>
<dbReference type="SUPFAM" id="SSF161098">
    <property type="entry name" value="MetI-like"/>
    <property type="match status" value="1"/>
</dbReference>
<dbReference type="Pfam" id="PF00528">
    <property type="entry name" value="BPD_transp_1"/>
    <property type="match status" value="1"/>
</dbReference>
<organism evidence="9 10">
    <name type="scientific">Eisenbergiella tayi</name>
    <dbReference type="NCBI Taxonomy" id="1432052"/>
    <lineage>
        <taxon>Bacteria</taxon>
        <taxon>Bacillati</taxon>
        <taxon>Bacillota</taxon>
        <taxon>Clostridia</taxon>
        <taxon>Lachnospirales</taxon>
        <taxon>Lachnospiraceae</taxon>
        <taxon>Eisenbergiella</taxon>
    </lineage>
</organism>
<comment type="caution">
    <text evidence="9">The sequence shown here is derived from an EMBL/GenBank/DDBJ whole genome shotgun (WGS) entry which is preliminary data.</text>
</comment>
<evidence type="ECO:0000256" key="4">
    <source>
        <dbReference type="ARBA" id="ARBA00022692"/>
    </source>
</evidence>
<dbReference type="CDD" id="cd06261">
    <property type="entry name" value="TM_PBP2"/>
    <property type="match status" value="1"/>
</dbReference>
<keyword evidence="4 7" id="KW-0812">Transmembrane</keyword>
<feature type="transmembrane region" description="Helical" evidence="7">
    <location>
        <begin position="21"/>
        <end position="42"/>
    </location>
</feature>
<feature type="transmembrane region" description="Helical" evidence="7">
    <location>
        <begin position="121"/>
        <end position="143"/>
    </location>
</feature>
<dbReference type="Proteomes" id="UP000094869">
    <property type="component" value="Unassembled WGS sequence"/>
</dbReference>
<accession>A0ABX3ALT2</accession>
<feature type="transmembrane region" description="Helical" evidence="7">
    <location>
        <begin position="280"/>
        <end position="302"/>
    </location>
</feature>
<sequence>MRYEMENKKKRRYREKYKKPEVLTAVCFLLPAVFMWIYWFFIPAVKSMRLSFYDYSFITPERTQFIGIQNFVRLFQDKAFLKALSHTFLMAAVVVVLIAVIAFLIAVLLDGNIKGKTFFRTTYYMPYVISSVAVSIFFMYFFIKDGIGTRLFTLFGFDNTTWFTSTKYALLLVIIIYVWQQIGFYMILYISGLQNISAELYEAGRIDGTNKAQSVWYITMPLVKPTTYLVITLGMINAFQIFDQIAAISKQSPLGSPAGSTSTVVTFLYQQSFSYMDMGYGSAAAMVLLAIIFLLSLVRMFISKEGE</sequence>
<keyword evidence="3" id="KW-1003">Cell membrane</keyword>
<proteinExistence type="inferred from homology"/>
<name>A0ABX3ALT2_9FIRM</name>
<keyword evidence="10" id="KW-1185">Reference proteome</keyword>
<keyword evidence="5 7" id="KW-1133">Transmembrane helix</keyword>
<protein>
    <recommendedName>
        <fullName evidence="8">ABC transmembrane type-1 domain-containing protein</fullName>
    </recommendedName>
</protein>
<evidence type="ECO:0000313" key="9">
    <source>
        <dbReference type="EMBL" id="ODR57774.1"/>
    </source>
</evidence>
<dbReference type="InterPro" id="IPR000515">
    <property type="entry name" value="MetI-like"/>
</dbReference>
<dbReference type="InterPro" id="IPR035906">
    <property type="entry name" value="MetI-like_sf"/>
</dbReference>
<comment type="subcellular location">
    <subcellularLocation>
        <location evidence="1 7">Cell membrane</location>
        <topology evidence="1 7">Multi-pass membrane protein</topology>
    </subcellularLocation>
</comment>
<feature type="domain" description="ABC transmembrane type-1" evidence="8">
    <location>
        <begin position="84"/>
        <end position="299"/>
    </location>
</feature>
<reference evidence="9 10" key="1">
    <citation type="submission" date="2016-08" db="EMBL/GenBank/DDBJ databases">
        <title>Characterization of Isolates of Eisenbergiella tayi Derived from Blood Cultures, Using Whole Genome Sequencing.</title>
        <authorList>
            <person name="Bernier A.-M."/>
            <person name="Burdz T."/>
            <person name="Wiebe D."/>
            <person name="Bernard K."/>
        </authorList>
    </citation>
    <scope>NUCLEOTIDE SEQUENCE [LARGE SCALE GENOMIC DNA]</scope>
    <source>
        <strain evidence="9 10">NML120146</strain>
    </source>
</reference>
<keyword evidence="6 7" id="KW-0472">Membrane</keyword>
<feature type="transmembrane region" description="Helical" evidence="7">
    <location>
        <begin position="168"/>
        <end position="190"/>
    </location>
</feature>
<evidence type="ECO:0000256" key="3">
    <source>
        <dbReference type="ARBA" id="ARBA00022475"/>
    </source>
</evidence>
<feature type="transmembrane region" description="Helical" evidence="7">
    <location>
        <begin position="88"/>
        <end position="109"/>
    </location>
</feature>
<gene>
    <name evidence="9" type="ORF">BEI63_10215</name>
</gene>
<evidence type="ECO:0000259" key="8">
    <source>
        <dbReference type="PROSITE" id="PS50928"/>
    </source>
</evidence>
<comment type="similarity">
    <text evidence="7">Belongs to the binding-protein-dependent transport system permease family.</text>
</comment>